<dbReference type="EMBL" id="CP022129">
    <property type="protein sequence ID" value="ASF46514.1"/>
    <property type="molecule type" value="Genomic_DNA"/>
</dbReference>
<keyword evidence="5" id="KW-1185">Reference proteome</keyword>
<keyword evidence="1" id="KW-0235">DNA replication</keyword>
<feature type="domain" description="Chromosomal replication initiator protein DnaA ATPAse" evidence="2">
    <location>
        <begin position="92"/>
        <end position="158"/>
    </location>
</feature>
<dbReference type="InterPro" id="IPR055199">
    <property type="entry name" value="Hda_lid"/>
</dbReference>
<dbReference type="PRINTS" id="PR00051">
    <property type="entry name" value="DNAA"/>
</dbReference>
<dbReference type="InterPro" id="IPR020591">
    <property type="entry name" value="Chromosome_initiator_DnaA-like"/>
</dbReference>
<accession>A0A1Z4BYX9</accession>
<evidence type="ECO:0000259" key="3">
    <source>
        <dbReference type="Pfam" id="PF22688"/>
    </source>
</evidence>
<evidence type="ECO:0000313" key="4">
    <source>
        <dbReference type="EMBL" id="ASF46514.1"/>
    </source>
</evidence>
<dbReference type="PANTHER" id="PTHR30050:SF5">
    <property type="entry name" value="DNAA REGULATORY INACTIVATOR HDA"/>
    <property type="match status" value="1"/>
</dbReference>
<dbReference type="Pfam" id="PF00308">
    <property type="entry name" value="Bac_DnaA"/>
    <property type="match status" value="2"/>
</dbReference>
<dbReference type="RefSeq" id="WP_088619386.1">
    <property type="nucleotide sequence ID" value="NZ_CP022129.1"/>
</dbReference>
<feature type="domain" description="Hda lid" evidence="3">
    <location>
        <begin position="166"/>
        <end position="229"/>
    </location>
</feature>
<sequence>MAEQLPVNFEFRANQTFNDFFPGGNQEIIDHLKKCLDGTGEQQVFIWGDKGLGKSHLLQACCHQAHQYNLDAFYFSLPAQAALPDPAILADLDEFDLVCVDNIGHIAHDTAWEQAFFNFFNRHRSYEHKLILSANAAPQTLDIQLPDLKTRLNWGLTLKLKPLTENDSINALIFKANQMGFEVSPQAGRFLLTHYDRDLASLWRLLDTLDRASLAAKHKITLPFVKKILQHPV</sequence>
<dbReference type="Pfam" id="PF22688">
    <property type="entry name" value="Hda_lid"/>
    <property type="match status" value="1"/>
</dbReference>
<dbReference type="KEGG" id="mpsy:CEK71_10775"/>
<dbReference type="Gene3D" id="3.40.50.300">
    <property type="entry name" value="P-loop containing nucleotide triphosphate hydrolases"/>
    <property type="match status" value="1"/>
</dbReference>
<feature type="domain" description="Chromosomal replication initiator protein DnaA ATPAse" evidence="2">
    <location>
        <begin position="14"/>
        <end position="69"/>
    </location>
</feature>
<dbReference type="AlphaFoldDB" id="A0A1Z4BYX9"/>
<proteinExistence type="inferred from homology"/>
<dbReference type="NCBIfam" id="TIGR03420">
    <property type="entry name" value="DnaA_homol_Hda"/>
    <property type="match status" value="1"/>
</dbReference>
<evidence type="ECO:0000259" key="2">
    <source>
        <dbReference type="Pfam" id="PF00308"/>
    </source>
</evidence>
<gene>
    <name evidence="4" type="primary">hda</name>
    <name evidence="4" type="ORF">CEK71_10775</name>
</gene>
<dbReference type="InterPro" id="IPR027417">
    <property type="entry name" value="P-loop_NTPase"/>
</dbReference>
<evidence type="ECO:0000313" key="5">
    <source>
        <dbReference type="Proteomes" id="UP000197019"/>
    </source>
</evidence>
<reference evidence="4 5" key="1">
    <citation type="submission" date="2017-06" db="EMBL/GenBank/DDBJ databases">
        <title>Genome Sequencing of the methanotroph Methylovulum psychrotolerants str. HV10-M2 isolated from a high-altitude environment.</title>
        <authorList>
            <person name="Mateos-Rivera A."/>
        </authorList>
    </citation>
    <scope>NUCLEOTIDE SEQUENCE [LARGE SCALE GENOMIC DNA]</scope>
    <source>
        <strain evidence="4 5">HV10_M2</strain>
    </source>
</reference>
<dbReference type="Gene3D" id="1.10.8.60">
    <property type="match status" value="1"/>
</dbReference>
<name>A0A1Z4BYX9_9GAMM</name>
<evidence type="ECO:0000256" key="1">
    <source>
        <dbReference type="RuleBase" id="RU004227"/>
    </source>
</evidence>
<dbReference type="SUPFAM" id="SSF52540">
    <property type="entry name" value="P-loop containing nucleoside triphosphate hydrolases"/>
    <property type="match status" value="1"/>
</dbReference>
<protein>
    <submittedName>
        <fullName evidence="4">DnaA regulatory inactivator Hda</fullName>
    </submittedName>
</protein>
<dbReference type="GO" id="GO:0006270">
    <property type="term" value="P:DNA replication initiation"/>
    <property type="evidence" value="ECO:0007669"/>
    <property type="project" value="TreeGrafter"/>
</dbReference>
<comment type="similarity">
    <text evidence="1">Belongs to the DnaA family.</text>
</comment>
<dbReference type="PANTHER" id="PTHR30050">
    <property type="entry name" value="CHROMOSOMAL REPLICATION INITIATOR PROTEIN DNAA"/>
    <property type="match status" value="1"/>
</dbReference>
<dbReference type="OrthoDB" id="9784878at2"/>
<dbReference type="Proteomes" id="UP000197019">
    <property type="component" value="Chromosome"/>
</dbReference>
<dbReference type="GO" id="GO:0032297">
    <property type="term" value="P:negative regulation of DNA-templated DNA replication initiation"/>
    <property type="evidence" value="ECO:0007669"/>
    <property type="project" value="InterPro"/>
</dbReference>
<organism evidence="4 5">
    <name type="scientific">Methylovulum psychrotolerans</name>
    <dbReference type="NCBI Taxonomy" id="1704499"/>
    <lineage>
        <taxon>Bacteria</taxon>
        <taxon>Pseudomonadati</taxon>
        <taxon>Pseudomonadota</taxon>
        <taxon>Gammaproteobacteria</taxon>
        <taxon>Methylococcales</taxon>
        <taxon>Methylococcaceae</taxon>
        <taxon>Methylovulum</taxon>
    </lineage>
</organism>
<dbReference type="InterPro" id="IPR013317">
    <property type="entry name" value="DnaA_dom"/>
</dbReference>
<dbReference type="InterPro" id="IPR017788">
    <property type="entry name" value="Hda"/>
</dbReference>